<evidence type="ECO:0000313" key="2">
    <source>
        <dbReference type="RefSeq" id="XP_028153109.1"/>
    </source>
</evidence>
<sequence length="127" mass="13822">VVWIAGLVASVGVAILGVFCILSVLQLAMLNSRDQVVMKYSIVVITKVGLGLLSALLAIAAAGLFALQTDDREHNGFEITRGPAFYIQVGWQILTQYSDLPLRGEQYSLKSLLTTPDKSVCFYSKEN</sequence>
<keyword evidence="1" id="KW-1133">Transmembrane helix</keyword>
<dbReference type="InParanoid" id="A0A6P7GUB6"/>
<proteinExistence type="predicted"/>
<feature type="non-terminal residue" evidence="2">
    <location>
        <position position="1"/>
    </location>
</feature>
<name>A0A6P7GUB6_DIAVI</name>
<organism evidence="2">
    <name type="scientific">Diabrotica virgifera virgifera</name>
    <name type="common">western corn rootworm</name>
    <dbReference type="NCBI Taxonomy" id="50390"/>
    <lineage>
        <taxon>Eukaryota</taxon>
        <taxon>Metazoa</taxon>
        <taxon>Ecdysozoa</taxon>
        <taxon>Arthropoda</taxon>
        <taxon>Hexapoda</taxon>
        <taxon>Insecta</taxon>
        <taxon>Pterygota</taxon>
        <taxon>Neoptera</taxon>
        <taxon>Endopterygota</taxon>
        <taxon>Coleoptera</taxon>
        <taxon>Polyphaga</taxon>
        <taxon>Cucujiformia</taxon>
        <taxon>Chrysomeloidea</taxon>
        <taxon>Chrysomelidae</taxon>
        <taxon>Galerucinae</taxon>
        <taxon>Diabroticina</taxon>
        <taxon>Diabroticites</taxon>
        <taxon>Diabrotica</taxon>
    </lineage>
</organism>
<feature type="transmembrane region" description="Helical" evidence="1">
    <location>
        <begin position="42"/>
        <end position="67"/>
    </location>
</feature>
<keyword evidence="1" id="KW-0472">Membrane</keyword>
<feature type="transmembrane region" description="Helical" evidence="1">
    <location>
        <begin position="6"/>
        <end position="30"/>
    </location>
</feature>
<accession>A0A6P7GUB6</accession>
<gene>
    <name evidence="2" type="primary">LOC114346566</name>
</gene>
<protein>
    <submittedName>
        <fullName evidence="2">Uncharacterized protein LOC114346566</fullName>
    </submittedName>
</protein>
<keyword evidence="1" id="KW-0812">Transmembrane</keyword>
<evidence type="ECO:0000256" key="1">
    <source>
        <dbReference type="SAM" id="Phobius"/>
    </source>
</evidence>
<dbReference type="RefSeq" id="XP_028153109.1">
    <property type="nucleotide sequence ID" value="XM_028297308.1"/>
</dbReference>
<dbReference type="AlphaFoldDB" id="A0A6P7GUB6"/>
<reference evidence="2" key="1">
    <citation type="submission" date="2025-08" db="UniProtKB">
        <authorList>
            <consortium name="RefSeq"/>
        </authorList>
    </citation>
    <scope>IDENTIFICATION</scope>
    <source>
        <tissue evidence="2">Whole insect</tissue>
    </source>
</reference>